<organism evidence="3 4">
    <name type="scientific">Steroidobacter flavus</name>
    <dbReference type="NCBI Taxonomy" id="1842136"/>
    <lineage>
        <taxon>Bacteria</taxon>
        <taxon>Pseudomonadati</taxon>
        <taxon>Pseudomonadota</taxon>
        <taxon>Gammaproteobacteria</taxon>
        <taxon>Steroidobacterales</taxon>
        <taxon>Steroidobacteraceae</taxon>
        <taxon>Steroidobacter</taxon>
    </lineage>
</organism>
<accession>A0ABV8SM15</accession>
<evidence type="ECO:0000256" key="2">
    <source>
        <dbReference type="SAM" id="SignalP"/>
    </source>
</evidence>
<feature type="compositionally biased region" description="Basic and acidic residues" evidence="1">
    <location>
        <begin position="401"/>
        <end position="418"/>
    </location>
</feature>
<feature type="compositionally biased region" description="Low complexity" evidence="1">
    <location>
        <begin position="386"/>
        <end position="397"/>
    </location>
</feature>
<gene>
    <name evidence="3" type="ORF">ACFPN2_05965</name>
</gene>
<name>A0ABV8SM15_9GAMM</name>
<feature type="region of interest" description="Disordered" evidence="1">
    <location>
        <begin position="355"/>
        <end position="418"/>
    </location>
</feature>
<protein>
    <submittedName>
        <fullName evidence="3">Uncharacterized protein</fullName>
    </submittedName>
</protein>
<feature type="signal peptide" evidence="2">
    <location>
        <begin position="1"/>
        <end position="23"/>
    </location>
</feature>
<keyword evidence="2" id="KW-0732">Signal</keyword>
<dbReference type="Proteomes" id="UP001595904">
    <property type="component" value="Unassembled WGS sequence"/>
</dbReference>
<evidence type="ECO:0000256" key="1">
    <source>
        <dbReference type="SAM" id="MobiDB-lite"/>
    </source>
</evidence>
<sequence length="418" mass="45864">MNSRYLATAVLVTTSLLAGAAFADCAGDGVADKKRSYQQAQNFEHEGKKEQALFAYHAAQGYACEPNNPYEMDAARRAAPLGLELGQAAEKKGDLVRAFQLYEAGGHFAHADRVFIVTIRAEDSPQAYQRALEHYRNREGGAFVSNNAAALKVTGNYKVDPKYMAEVMAMPKNGVERAAEKEKAAFNEQFLREYVQLIQSQPDDPSDFAALQRAGDAHTAFASKWPDQDPMKTSRDAIQSMRMWGLNGNDEALAKSVDGRVKSLVEQRASLLRDKFFNAPKLLGDAMDFYRVLGSEAGVGGKIKAIRSQAKQLAADADAKQRYGLAAEYYSVAGDSDAAEASRQKQQQLAMTKMQPSIDAAQKQAEELQKQFSDPKAVEAMRKQAEAAQAAIQAQQKKQQKSGDKKKSAEELEKELGM</sequence>
<comment type="caution">
    <text evidence="3">The sequence shown here is derived from an EMBL/GenBank/DDBJ whole genome shotgun (WGS) entry which is preliminary data.</text>
</comment>
<dbReference type="RefSeq" id="WP_380595719.1">
    <property type="nucleotide sequence ID" value="NZ_JBHSDU010000003.1"/>
</dbReference>
<feature type="compositionally biased region" description="Basic and acidic residues" evidence="1">
    <location>
        <begin position="376"/>
        <end position="385"/>
    </location>
</feature>
<evidence type="ECO:0000313" key="4">
    <source>
        <dbReference type="Proteomes" id="UP001595904"/>
    </source>
</evidence>
<reference evidence="4" key="1">
    <citation type="journal article" date="2019" name="Int. J. Syst. Evol. Microbiol.">
        <title>The Global Catalogue of Microorganisms (GCM) 10K type strain sequencing project: providing services to taxonomists for standard genome sequencing and annotation.</title>
        <authorList>
            <consortium name="The Broad Institute Genomics Platform"/>
            <consortium name="The Broad Institute Genome Sequencing Center for Infectious Disease"/>
            <person name="Wu L."/>
            <person name="Ma J."/>
        </authorList>
    </citation>
    <scope>NUCLEOTIDE SEQUENCE [LARGE SCALE GENOMIC DNA]</scope>
    <source>
        <strain evidence="4">CGMCC 1.10759</strain>
    </source>
</reference>
<keyword evidence="4" id="KW-1185">Reference proteome</keyword>
<proteinExistence type="predicted"/>
<feature type="chain" id="PRO_5046831337" evidence="2">
    <location>
        <begin position="24"/>
        <end position="418"/>
    </location>
</feature>
<dbReference type="EMBL" id="JBHSDU010000003">
    <property type="protein sequence ID" value="MFC4308623.1"/>
    <property type="molecule type" value="Genomic_DNA"/>
</dbReference>
<evidence type="ECO:0000313" key="3">
    <source>
        <dbReference type="EMBL" id="MFC4308623.1"/>
    </source>
</evidence>